<dbReference type="InterPro" id="IPR043151">
    <property type="entry name" value="BAH_sf"/>
</dbReference>
<dbReference type="InterPro" id="IPR050390">
    <property type="entry name" value="C5-Methyltransferase"/>
</dbReference>
<protein>
    <submittedName>
        <fullName evidence="2">Chromomethylase 1</fullName>
    </submittedName>
</protein>
<organism evidence="2 3">
    <name type="scientific">Artemisia annua</name>
    <name type="common">Sweet wormwood</name>
    <dbReference type="NCBI Taxonomy" id="35608"/>
    <lineage>
        <taxon>Eukaryota</taxon>
        <taxon>Viridiplantae</taxon>
        <taxon>Streptophyta</taxon>
        <taxon>Embryophyta</taxon>
        <taxon>Tracheophyta</taxon>
        <taxon>Spermatophyta</taxon>
        <taxon>Magnoliopsida</taxon>
        <taxon>eudicotyledons</taxon>
        <taxon>Gunneridae</taxon>
        <taxon>Pentapetalae</taxon>
        <taxon>asterids</taxon>
        <taxon>campanulids</taxon>
        <taxon>Asterales</taxon>
        <taxon>Asteraceae</taxon>
        <taxon>Asteroideae</taxon>
        <taxon>Anthemideae</taxon>
        <taxon>Artemisiinae</taxon>
        <taxon>Artemisia</taxon>
    </lineage>
</organism>
<dbReference type="Proteomes" id="UP000245207">
    <property type="component" value="Unassembled WGS sequence"/>
</dbReference>
<reference evidence="2 3" key="1">
    <citation type="journal article" date="2018" name="Mol. Plant">
        <title>The genome of Artemisia annua provides insight into the evolution of Asteraceae family and artemisinin biosynthesis.</title>
        <authorList>
            <person name="Shen Q."/>
            <person name="Zhang L."/>
            <person name="Liao Z."/>
            <person name="Wang S."/>
            <person name="Yan T."/>
            <person name="Shi P."/>
            <person name="Liu M."/>
            <person name="Fu X."/>
            <person name="Pan Q."/>
            <person name="Wang Y."/>
            <person name="Lv Z."/>
            <person name="Lu X."/>
            <person name="Zhang F."/>
            <person name="Jiang W."/>
            <person name="Ma Y."/>
            <person name="Chen M."/>
            <person name="Hao X."/>
            <person name="Li L."/>
            <person name="Tang Y."/>
            <person name="Lv G."/>
            <person name="Zhou Y."/>
            <person name="Sun X."/>
            <person name="Brodelius P.E."/>
            <person name="Rose J.K.C."/>
            <person name="Tang K."/>
        </authorList>
    </citation>
    <scope>NUCLEOTIDE SEQUENCE [LARGE SCALE GENOMIC DNA]</scope>
    <source>
        <strain evidence="3">cv. Huhao1</strain>
        <tissue evidence="2">Leaf</tissue>
    </source>
</reference>
<dbReference type="STRING" id="35608.A0A2U1QLE2"/>
<dbReference type="InterPro" id="IPR001025">
    <property type="entry name" value="BAH_dom"/>
</dbReference>
<evidence type="ECO:0000313" key="3">
    <source>
        <dbReference type="Proteomes" id="UP000245207"/>
    </source>
</evidence>
<evidence type="ECO:0000313" key="2">
    <source>
        <dbReference type="EMBL" id="PWA98813.1"/>
    </source>
</evidence>
<keyword evidence="2" id="KW-0489">Methyltransferase</keyword>
<comment type="caution">
    <text evidence="2">The sequence shown here is derived from an EMBL/GenBank/DDBJ whole genome shotgun (WGS) entry which is preliminary data.</text>
</comment>
<dbReference type="GO" id="GO:0044027">
    <property type="term" value="P:negative regulation of gene expression via chromosomal CpG island methylation"/>
    <property type="evidence" value="ECO:0007669"/>
    <property type="project" value="TreeGrafter"/>
</dbReference>
<dbReference type="OrthoDB" id="1737880at2759"/>
<dbReference type="AlphaFoldDB" id="A0A2U1QLE2"/>
<dbReference type="Gene3D" id="2.30.30.490">
    <property type="match status" value="1"/>
</dbReference>
<keyword evidence="3" id="KW-1185">Reference proteome</keyword>
<proteinExistence type="predicted"/>
<feature type="domain" description="BAH" evidence="1">
    <location>
        <begin position="73"/>
        <end position="190"/>
    </location>
</feature>
<gene>
    <name evidence="2" type="ORF">CTI12_AA008600</name>
</gene>
<dbReference type="EMBL" id="PKPP01000048">
    <property type="protein sequence ID" value="PWA98813.1"/>
    <property type="molecule type" value="Genomic_DNA"/>
</dbReference>
<dbReference type="Pfam" id="PF01426">
    <property type="entry name" value="BAH"/>
    <property type="match status" value="1"/>
</dbReference>
<dbReference type="PANTHER" id="PTHR10629">
    <property type="entry name" value="CYTOSINE-SPECIFIC METHYLTRANSFERASE"/>
    <property type="match status" value="1"/>
</dbReference>
<name>A0A2U1QLE2_ARTAN</name>
<dbReference type="GO" id="GO:0003677">
    <property type="term" value="F:DNA binding"/>
    <property type="evidence" value="ECO:0007669"/>
    <property type="project" value="TreeGrafter"/>
</dbReference>
<sequence>MTHHVLCPVSTILMPTHQVQCPVSTNNSIKFCGIGLKNLTQMHLNAHSYSPYCMVSSQINQFQSQDYKRLQQLARKFQQKAVTHSEAEEGQPDYIARIVEFFETVDKQLFFSAQWFFRAADTVIKSQAHLIDPQRVFYSKRKYDNLLNSIVSKVTIVQLPPDVDLAKKEKSHKLFDYYYDTQYSKSVTFTTPHTVFVTLSRHAFQGIGSQDLSMLLMIAPLALGHIEIQVVDILISVPYAEMRLDLIIVRDFEPTCISGNSCVILGIQFTQVFMLIFSEKQWKVRAIDKDIC</sequence>
<dbReference type="PROSITE" id="PS51038">
    <property type="entry name" value="BAH"/>
    <property type="match status" value="1"/>
</dbReference>
<dbReference type="GO" id="GO:0032259">
    <property type="term" value="P:methylation"/>
    <property type="evidence" value="ECO:0007669"/>
    <property type="project" value="UniProtKB-KW"/>
</dbReference>
<dbReference type="GO" id="GO:0003682">
    <property type="term" value="F:chromatin binding"/>
    <property type="evidence" value="ECO:0007669"/>
    <property type="project" value="InterPro"/>
</dbReference>
<dbReference type="PANTHER" id="PTHR10629:SF42">
    <property type="entry name" value="DNA (CYTOSINE-5)-METHYLTRANSFERASE CMT1-RELATED"/>
    <property type="match status" value="1"/>
</dbReference>
<evidence type="ECO:0000259" key="1">
    <source>
        <dbReference type="PROSITE" id="PS51038"/>
    </source>
</evidence>
<keyword evidence="2" id="KW-0808">Transferase</keyword>
<dbReference type="GO" id="GO:0005634">
    <property type="term" value="C:nucleus"/>
    <property type="evidence" value="ECO:0007669"/>
    <property type="project" value="TreeGrafter"/>
</dbReference>
<accession>A0A2U1QLE2</accession>
<dbReference type="GO" id="GO:0003886">
    <property type="term" value="F:DNA (cytosine-5-)-methyltransferase activity"/>
    <property type="evidence" value="ECO:0007669"/>
    <property type="project" value="TreeGrafter"/>
</dbReference>